<feature type="transmembrane region" description="Helical" evidence="10">
    <location>
        <begin position="305"/>
        <end position="338"/>
    </location>
</feature>
<dbReference type="Gene3D" id="6.10.140.1330">
    <property type="match status" value="1"/>
</dbReference>
<feature type="transmembrane region" description="Helical" evidence="10">
    <location>
        <begin position="113"/>
        <end position="137"/>
    </location>
</feature>
<keyword evidence="2 10" id="KW-0813">Transport</keyword>
<feature type="transmembrane region" description="Helical" evidence="10">
    <location>
        <begin position="267"/>
        <end position="285"/>
    </location>
</feature>
<feature type="domain" description="Cation/H+ exchanger transmembrane" evidence="11">
    <location>
        <begin position="13"/>
        <end position="409"/>
    </location>
</feature>
<dbReference type="Proteomes" id="UP001597480">
    <property type="component" value="Unassembled WGS sequence"/>
</dbReference>
<comment type="function">
    <text evidence="10">Na(+)/H(+) antiporter that extrudes sodium in exchange for external protons.</text>
</comment>
<evidence type="ECO:0000256" key="8">
    <source>
        <dbReference type="ARBA" id="ARBA00023136"/>
    </source>
</evidence>
<feature type="transmembrane region" description="Helical" evidence="10">
    <location>
        <begin position="55"/>
        <end position="72"/>
    </location>
</feature>
<comment type="subcellular location">
    <subcellularLocation>
        <location evidence="1 10">Cell membrane</location>
        <topology evidence="1 10">Multi-pass membrane protein</topology>
    </subcellularLocation>
</comment>
<accession>A0ABW5NS20</accession>
<feature type="transmembrane region" description="Helical" evidence="10">
    <location>
        <begin position="385"/>
        <end position="408"/>
    </location>
</feature>
<dbReference type="PANTHER" id="PTHR10110:SF86">
    <property type="entry name" value="SODIUM_HYDROGEN EXCHANGER 7"/>
    <property type="match status" value="1"/>
</dbReference>
<feature type="transmembrane region" description="Helical" evidence="10">
    <location>
        <begin position="182"/>
        <end position="200"/>
    </location>
</feature>
<name>A0ABW5NS20_9FLAO</name>
<evidence type="ECO:0000259" key="11">
    <source>
        <dbReference type="Pfam" id="PF00999"/>
    </source>
</evidence>
<evidence type="ECO:0000256" key="3">
    <source>
        <dbReference type="ARBA" id="ARBA00022475"/>
    </source>
</evidence>
<proteinExistence type="inferred from homology"/>
<dbReference type="InterPro" id="IPR018422">
    <property type="entry name" value="Cation/H_exchanger_CPA1"/>
</dbReference>
<keyword evidence="5 10" id="KW-1133">Transmembrane helix</keyword>
<keyword evidence="13" id="KW-1185">Reference proteome</keyword>
<evidence type="ECO:0000256" key="5">
    <source>
        <dbReference type="ARBA" id="ARBA00022989"/>
    </source>
</evidence>
<dbReference type="NCBIfam" id="TIGR00831">
    <property type="entry name" value="a_cpa1"/>
    <property type="match status" value="1"/>
</dbReference>
<keyword evidence="8 10" id="KW-0472">Membrane</keyword>
<keyword evidence="4 10" id="KW-0812">Transmembrane</keyword>
<evidence type="ECO:0000256" key="6">
    <source>
        <dbReference type="ARBA" id="ARBA00023053"/>
    </source>
</evidence>
<evidence type="ECO:0000256" key="2">
    <source>
        <dbReference type="ARBA" id="ARBA00022448"/>
    </source>
</evidence>
<evidence type="ECO:0000313" key="13">
    <source>
        <dbReference type="Proteomes" id="UP001597480"/>
    </source>
</evidence>
<sequence>MLEHFPFYLIIILIIILIIMLANRITVAYPVLLVITGLLISFVPGIPVLKIDPELIFIIFLPPLLYEAAWAISWKELWRWRRIICSFAFVVVFLTAISVAVVANSFIPGFSLALGFLLGGIVSPPDAVSAGAILKFIKGPKRLSSILEGESLLNDASSLIILRFALIAVATGQFIWQEAALNFVWMVVGGTGIGLLTGLIFKKLHKYLPTDVNMDIILTFVAPYAMYIVAEEFHCSGILSVVSGGLFLSYFRHHFLTGSSRLSAENVWQSIVFVLNGLVFMLIGLDLPEIVNALKTEGIGLYQATGYGLLITAVLIIGRIIAAYGAVITTIIASHFITVADRNPGWKGPFILGWTGMRGVVSLAAALSIPLTLSDGSPFPHRNLILYITFVVILATLLIQGLTLPYIIKKLSHTVYNDYRPEEETENHLRKALAKISMEYIEEHHKEKLNDSPHLKRLSSQWEVQLSLNEEESAMPEDIKAIYTKVLDKQRKLLLEKNKKKQDIDEELIRKYLHYIDLEEEKMKYK</sequence>
<reference evidence="13" key="1">
    <citation type="journal article" date="2019" name="Int. J. Syst. Evol. Microbiol.">
        <title>The Global Catalogue of Microorganisms (GCM) 10K type strain sequencing project: providing services to taxonomists for standard genome sequencing and annotation.</title>
        <authorList>
            <consortium name="The Broad Institute Genomics Platform"/>
            <consortium name="The Broad Institute Genome Sequencing Center for Infectious Disease"/>
            <person name="Wu L."/>
            <person name="Ma J."/>
        </authorList>
    </citation>
    <scope>NUCLEOTIDE SEQUENCE [LARGE SCALE GENOMIC DNA]</scope>
    <source>
        <strain evidence="13">KCTC 42107</strain>
    </source>
</reference>
<evidence type="ECO:0000256" key="1">
    <source>
        <dbReference type="ARBA" id="ARBA00004651"/>
    </source>
</evidence>
<feature type="transmembrane region" description="Helical" evidence="10">
    <location>
        <begin position="84"/>
        <end position="107"/>
    </location>
</feature>
<feature type="transmembrane region" description="Helical" evidence="10">
    <location>
        <begin position="350"/>
        <end position="373"/>
    </location>
</feature>
<dbReference type="InterPro" id="IPR004705">
    <property type="entry name" value="Cation/H_exchanger_CPA1_bac"/>
</dbReference>
<protein>
    <submittedName>
        <fullName evidence="12">Na+/H+ antiporter</fullName>
    </submittedName>
</protein>
<evidence type="ECO:0000313" key="12">
    <source>
        <dbReference type="EMBL" id="MFD2600863.1"/>
    </source>
</evidence>
<organism evidence="12 13">
    <name type="scientific">Flavobacterium suzhouense</name>
    <dbReference type="NCBI Taxonomy" id="1529638"/>
    <lineage>
        <taxon>Bacteria</taxon>
        <taxon>Pseudomonadati</taxon>
        <taxon>Bacteroidota</taxon>
        <taxon>Flavobacteriia</taxon>
        <taxon>Flavobacteriales</taxon>
        <taxon>Flavobacteriaceae</taxon>
        <taxon>Flavobacterium</taxon>
    </lineage>
</organism>
<dbReference type="InterPro" id="IPR006153">
    <property type="entry name" value="Cation/H_exchanger_TM"/>
</dbReference>
<evidence type="ECO:0000256" key="10">
    <source>
        <dbReference type="RuleBase" id="RU366002"/>
    </source>
</evidence>
<feature type="transmembrane region" description="Helical" evidence="10">
    <location>
        <begin position="236"/>
        <end position="255"/>
    </location>
</feature>
<dbReference type="PANTHER" id="PTHR10110">
    <property type="entry name" value="SODIUM/HYDROGEN EXCHANGER"/>
    <property type="match status" value="1"/>
</dbReference>
<dbReference type="RefSeq" id="WP_379819536.1">
    <property type="nucleotide sequence ID" value="NZ_JBHUMD010000004.1"/>
</dbReference>
<dbReference type="EMBL" id="JBHUMD010000004">
    <property type="protein sequence ID" value="MFD2600863.1"/>
    <property type="molecule type" value="Genomic_DNA"/>
</dbReference>
<keyword evidence="7 10" id="KW-0406">Ion transport</keyword>
<keyword evidence="9 10" id="KW-0739">Sodium transport</keyword>
<keyword evidence="3 10" id="KW-1003">Cell membrane</keyword>
<comment type="caution">
    <text evidence="12">The sequence shown here is derived from an EMBL/GenBank/DDBJ whole genome shotgun (WGS) entry which is preliminary data.</text>
</comment>
<feature type="transmembrane region" description="Helical" evidence="10">
    <location>
        <begin position="29"/>
        <end position="49"/>
    </location>
</feature>
<evidence type="ECO:0000256" key="9">
    <source>
        <dbReference type="ARBA" id="ARBA00023201"/>
    </source>
</evidence>
<keyword evidence="10" id="KW-0050">Antiport</keyword>
<keyword evidence="6 10" id="KW-0915">Sodium</keyword>
<dbReference type="Pfam" id="PF00999">
    <property type="entry name" value="Na_H_Exchanger"/>
    <property type="match status" value="1"/>
</dbReference>
<evidence type="ECO:0000256" key="4">
    <source>
        <dbReference type="ARBA" id="ARBA00022692"/>
    </source>
</evidence>
<comment type="similarity">
    <text evidence="10">Belongs to the monovalent cation:proton antiporter 1 (CPA1) transporter (TC 2.A.36) family.</text>
</comment>
<gene>
    <name evidence="12" type="ORF">ACFSR3_02230</name>
</gene>
<feature type="transmembrane region" description="Helical" evidence="10">
    <location>
        <begin position="6"/>
        <end position="22"/>
    </location>
</feature>
<evidence type="ECO:0000256" key="7">
    <source>
        <dbReference type="ARBA" id="ARBA00023065"/>
    </source>
</evidence>